<feature type="domain" description="EamA" evidence="7">
    <location>
        <begin position="13"/>
        <end position="143"/>
    </location>
</feature>
<evidence type="ECO:0000256" key="2">
    <source>
        <dbReference type="ARBA" id="ARBA00022475"/>
    </source>
</evidence>
<evidence type="ECO:0000313" key="8">
    <source>
        <dbReference type="EMBL" id="MCS3903735.1"/>
    </source>
</evidence>
<evidence type="ECO:0000256" key="4">
    <source>
        <dbReference type="ARBA" id="ARBA00022989"/>
    </source>
</evidence>
<evidence type="ECO:0000256" key="6">
    <source>
        <dbReference type="SAM" id="Phobius"/>
    </source>
</evidence>
<name>A0AAE3HK00_9GAMM</name>
<feature type="transmembrane region" description="Helical" evidence="6">
    <location>
        <begin position="188"/>
        <end position="206"/>
    </location>
</feature>
<comment type="caution">
    <text evidence="8">The sequence shown here is derived from an EMBL/GenBank/DDBJ whole genome shotgun (WGS) entry which is preliminary data.</text>
</comment>
<keyword evidence="2" id="KW-1003">Cell membrane</keyword>
<dbReference type="EMBL" id="JANUCT010000011">
    <property type="protein sequence ID" value="MCS3903735.1"/>
    <property type="molecule type" value="Genomic_DNA"/>
</dbReference>
<dbReference type="InterPro" id="IPR051258">
    <property type="entry name" value="Diverse_Substrate_Transporter"/>
</dbReference>
<protein>
    <submittedName>
        <fullName evidence="8">Drug/metabolite transporter (DMT)-like permease</fullName>
    </submittedName>
</protein>
<feature type="transmembrane region" description="Helical" evidence="6">
    <location>
        <begin position="249"/>
        <end position="267"/>
    </location>
</feature>
<keyword evidence="4 6" id="KW-1133">Transmembrane helix</keyword>
<dbReference type="PANTHER" id="PTHR42920:SF5">
    <property type="entry name" value="EAMA DOMAIN-CONTAINING PROTEIN"/>
    <property type="match status" value="1"/>
</dbReference>
<evidence type="ECO:0000256" key="1">
    <source>
        <dbReference type="ARBA" id="ARBA00004651"/>
    </source>
</evidence>
<dbReference type="InterPro" id="IPR000620">
    <property type="entry name" value="EamA_dom"/>
</dbReference>
<comment type="subcellular location">
    <subcellularLocation>
        <location evidence="1">Cell membrane</location>
        <topology evidence="1">Multi-pass membrane protein</topology>
    </subcellularLocation>
</comment>
<evidence type="ECO:0000259" key="7">
    <source>
        <dbReference type="Pfam" id="PF00892"/>
    </source>
</evidence>
<feature type="domain" description="EamA" evidence="7">
    <location>
        <begin position="158"/>
        <end position="288"/>
    </location>
</feature>
<proteinExistence type="predicted"/>
<keyword evidence="9" id="KW-1185">Reference proteome</keyword>
<dbReference type="RefSeq" id="WP_259055699.1">
    <property type="nucleotide sequence ID" value="NZ_JANUCT010000011.1"/>
</dbReference>
<organism evidence="8 9">
    <name type="scientific">Methylohalomonas lacus</name>
    <dbReference type="NCBI Taxonomy" id="398773"/>
    <lineage>
        <taxon>Bacteria</taxon>
        <taxon>Pseudomonadati</taxon>
        <taxon>Pseudomonadota</taxon>
        <taxon>Gammaproteobacteria</taxon>
        <taxon>Methylohalomonadales</taxon>
        <taxon>Methylohalomonadaceae</taxon>
        <taxon>Methylohalomonas</taxon>
    </lineage>
</organism>
<accession>A0AAE3HK00</accession>
<dbReference type="Proteomes" id="UP001204445">
    <property type="component" value="Unassembled WGS sequence"/>
</dbReference>
<evidence type="ECO:0000313" key="9">
    <source>
        <dbReference type="Proteomes" id="UP001204445"/>
    </source>
</evidence>
<dbReference type="SUPFAM" id="SSF103481">
    <property type="entry name" value="Multidrug resistance efflux transporter EmrE"/>
    <property type="match status" value="2"/>
</dbReference>
<dbReference type="InterPro" id="IPR037185">
    <property type="entry name" value="EmrE-like"/>
</dbReference>
<feature type="transmembrane region" description="Helical" evidence="6">
    <location>
        <begin position="157"/>
        <end position="176"/>
    </location>
</feature>
<keyword evidence="3 6" id="KW-0812">Transmembrane</keyword>
<keyword evidence="5 6" id="KW-0472">Membrane</keyword>
<feature type="transmembrane region" description="Helical" evidence="6">
    <location>
        <begin position="38"/>
        <end position="58"/>
    </location>
</feature>
<sequence>MSAPRSILLPVASCLLAATLWGTFWFPLRQFEAQGLPGVWATLVIYIGATLALLPWLWSRRIGLPGQLRQQPLNLLVIAIAAGWTNLAFILALLDGTVVRVLLLFYLAPMWTVILGWLILRERPDRTAGVTLALALTGGVIMLWPERTATLTAALSRADLLALSAGFGFALNNVMIRRSGPLPMGFKMLAAWIGVLVLTVGTILLFDRELPAAATMPGWVGAFVFGLLGMTLMTFSAQYGVTHLPVYRSAVIFLFEIVAGAVSAWLLSQEVITPREWIGGSLVILAAWQSARAEQRRDSD</sequence>
<dbReference type="AlphaFoldDB" id="A0AAE3HK00"/>
<dbReference type="GO" id="GO:0005886">
    <property type="term" value="C:plasma membrane"/>
    <property type="evidence" value="ECO:0007669"/>
    <property type="project" value="UniProtKB-SubCell"/>
</dbReference>
<feature type="transmembrane region" description="Helical" evidence="6">
    <location>
        <begin position="218"/>
        <end position="237"/>
    </location>
</feature>
<reference evidence="8" key="1">
    <citation type="submission" date="2022-08" db="EMBL/GenBank/DDBJ databases">
        <title>Genomic Encyclopedia of Type Strains, Phase III (KMG-III): the genomes of soil and plant-associated and newly described type strains.</title>
        <authorList>
            <person name="Whitman W."/>
        </authorList>
    </citation>
    <scope>NUCLEOTIDE SEQUENCE</scope>
    <source>
        <strain evidence="8">HMT 1</strain>
    </source>
</reference>
<dbReference type="Pfam" id="PF00892">
    <property type="entry name" value="EamA"/>
    <property type="match status" value="2"/>
</dbReference>
<feature type="transmembrane region" description="Helical" evidence="6">
    <location>
        <begin position="7"/>
        <end position="26"/>
    </location>
</feature>
<evidence type="ECO:0000256" key="3">
    <source>
        <dbReference type="ARBA" id="ARBA00022692"/>
    </source>
</evidence>
<feature type="transmembrane region" description="Helical" evidence="6">
    <location>
        <begin position="73"/>
        <end position="94"/>
    </location>
</feature>
<gene>
    <name evidence="8" type="ORF">J2T55_001766</name>
</gene>
<feature type="transmembrane region" description="Helical" evidence="6">
    <location>
        <begin position="100"/>
        <end position="120"/>
    </location>
</feature>
<evidence type="ECO:0000256" key="5">
    <source>
        <dbReference type="ARBA" id="ARBA00023136"/>
    </source>
</evidence>
<dbReference type="PANTHER" id="PTHR42920">
    <property type="entry name" value="OS03G0707200 PROTEIN-RELATED"/>
    <property type="match status" value="1"/>
</dbReference>
<feature type="transmembrane region" description="Helical" evidence="6">
    <location>
        <begin position="127"/>
        <end position="145"/>
    </location>
</feature>